<comment type="subcellular location">
    <subcellularLocation>
        <location evidence="1">Cytoplasm</location>
    </subcellularLocation>
</comment>
<dbReference type="PROSITE" id="PS01124">
    <property type="entry name" value="HTH_ARAC_FAMILY_2"/>
    <property type="match status" value="1"/>
</dbReference>
<dbReference type="SMART" id="SM00342">
    <property type="entry name" value="HTH_ARAC"/>
    <property type="match status" value="1"/>
</dbReference>
<dbReference type="PROSITE" id="PS00041">
    <property type="entry name" value="HTH_ARAC_FAMILY_1"/>
    <property type="match status" value="1"/>
</dbReference>
<keyword evidence="7" id="KW-0804">Transcription</keyword>
<dbReference type="InterPro" id="IPR011006">
    <property type="entry name" value="CheY-like_superfamily"/>
</dbReference>
<keyword evidence="6" id="KW-0238">DNA-binding</keyword>
<keyword evidence="2" id="KW-0963">Cytoplasm</keyword>
<sequence length="522" mass="60677">MFTAIIVDDELFVRKGLIGLMDWEASGFRIIGEADNGEDALALIKEINPDLVITDIRMPILDGIGLIQAASNEQLSTSFIIISGYHDFSYAQQAMRHGVMDYVVKPIDEQELEDALARIREKLSAKKVLEERTSRHREERQMELLIRGELEETDLTHWKSMWPDARTYTYVLFEINDVLPWNGSVMPMTDIVHNGIRTAIQEAARSNVETMLYSHRQCYGVIIPNVDLVPYGGSMRRLLESVMHRLRERFRLTFRIFAGRPVHDLMQIYQSYATAKEALQFKLLKADELIILYSDIEGQTLHYKYPDDETYRKLTEAVEENNQENVQQSIQRLFTTFQEQAFSPEAIKSAIAQCVLNIVKSIRCMEGDEKELSGLEPIMSWHDYSITMKELRQLFETFVLEATALFSKLYCASGKGSIQKIKSYVDRNYHQNLSLKSISAQFFMNSAYLGQLFKKTFGVYFNDYLHQLRITEAKKLLRQKELRIYEIAERVGFNNADYFVTQFEKLERVTPSEYRNRMNKPN</sequence>
<protein>
    <submittedName>
        <fullName evidence="11">Response regulator transcription factor</fullName>
    </submittedName>
</protein>
<name>A0ABR8MZG8_9BACL</name>
<dbReference type="RefSeq" id="WP_191204202.1">
    <property type="nucleotide sequence ID" value="NZ_JACXZA010000003.1"/>
</dbReference>
<reference evidence="11 12" key="1">
    <citation type="submission" date="2020-09" db="EMBL/GenBank/DDBJ databases">
        <title>Paenibacillus sp. strain PR3 16S rRNA gene Genome sequencing and assembly.</title>
        <authorList>
            <person name="Kim J."/>
        </authorList>
    </citation>
    <scope>NUCLEOTIDE SEQUENCE [LARGE SCALE GENOMIC DNA]</scope>
    <source>
        <strain evidence="11 12">PR3</strain>
    </source>
</reference>
<dbReference type="Pfam" id="PF17853">
    <property type="entry name" value="GGDEF_2"/>
    <property type="match status" value="1"/>
</dbReference>
<dbReference type="Gene3D" id="3.40.50.2300">
    <property type="match status" value="1"/>
</dbReference>
<dbReference type="PANTHER" id="PTHR42713:SF3">
    <property type="entry name" value="TRANSCRIPTIONAL REGULATORY PROTEIN HPTR"/>
    <property type="match status" value="1"/>
</dbReference>
<evidence type="ECO:0000259" key="10">
    <source>
        <dbReference type="PROSITE" id="PS50110"/>
    </source>
</evidence>
<comment type="caution">
    <text evidence="11">The sequence shown here is derived from an EMBL/GenBank/DDBJ whole genome shotgun (WGS) entry which is preliminary data.</text>
</comment>
<dbReference type="Gene3D" id="1.10.10.60">
    <property type="entry name" value="Homeodomain-like"/>
    <property type="match status" value="2"/>
</dbReference>
<feature type="modified residue" description="4-aspartylphosphate" evidence="8">
    <location>
        <position position="55"/>
    </location>
</feature>
<dbReference type="Pfam" id="PF12833">
    <property type="entry name" value="HTH_18"/>
    <property type="match status" value="1"/>
</dbReference>
<feature type="domain" description="HTH araC/xylS-type" evidence="9">
    <location>
        <begin position="419"/>
        <end position="517"/>
    </location>
</feature>
<evidence type="ECO:0000256" key="7">
    <source>
        <dbReference type="ARBA" id="ARBA00023163"/>
    </source>
</evidence>
<keyword evidence="12" id="KW-1185">Reference proteome</keyword>
<evidence type="ECO:0000256" key="3">
    <source>
        <dbReference type="ARBA" id="ARBA00022553"/>
    </source>
</evidence>
<dbReference type="Proteomes" id="UP000609346">
    <property type="component" value="Unassembled WGS sequence"/>
</dbReference>
<dbReference type="InterPro" id="IPR041522">
    <property type="entry name" value="CdaR_GGDEF"/>
</dbReference>
<dbReference type="EMBL" id="JACXZA010000003">
    <property type="protein sequence ID" value="MBD3919934.1"/>
    <property type="molecule type" value="Genomic_DNA"/>
</dbReference>
<evidence type="ECO:0000256" key="1">
    <source>
        <dbReference type="ARBA" id="ARBA00004496"/>
    </source>
</evidence>
<dbReference type="InterPro" id="IPR009057">
    <property type="entry name" value="Homeodomain-like_sf"/>
</dbReference>
<dbReference type="InterPro" id="IPR018060">
    <property type="entry name" value="HTH_AraC"/>
</dbReference>
<gene>
    <name evidence="11" type="ORF">H8B09_14315</name>
</gene>
<dbReference type="Pfam" id="PF00072">
    <property type="entry name" value="Response_reg"/>
    <property type="match status" value="1"/>
</dbReference>
<keyword evidence="4" id="KW-0902">Two-component regulatory system</keyword>
<dbReference type="CDD" id="cd17536">
    <property type="entry name" value="REC_YesN-like"/>
    <property type="match status" value="1"/>
</dbReference>
<feature type="domain" description="Response regulatory" evidence="10">
    <location>
        <begin position="3"/>
        <end position="120"/>
    </location>
</feature>
<evidence type="ECO:0000259" key="9">
    <source>
        <dbReference type="PROSITE" id="PS01124"/>
    </source>
</evidence>
<evidence type="ECO:0000313" key="12">
    <source>
        <dbReference type="Proteomes" id="UP000609346"/>
    </source>
</evidence>
<dbReference type="InterPro" id="IPR018062">
    <property type="entry name" value="HTH_AraC-typ_CS"/>
</dbReference>
<evidence type="ECO:0000256" key="8">
    <source>
        <dbReference type="PROSITE-ProRule" id="PRU00169"/>
    </source>
</evidence>
<proteinExistence type="predicted"/>
<dbReference type="SUPFAM" id="SSF46689">
    <property type="entry name" value="Homeodomain-like"/>
    <property type="match status" value="2"/>
</dbReference>
<dbReference type="InterPro" id="IPR001789">
    <property type="entry name" value="Sig_transdc_resp-reg_receiver"/>
</dbReference>
<keyword evidence="5" id="KW-0805">Transcription regulation</keyword>
<dbReference type="InterPro" id="IPR051552">
    <property type="entry name" value="HptR"/>
</dbReference>
<dbReference type="PROSITE" id="PS50110">
    <property type="entry name" value="RESPONSE_REGULATORY"/>
    <property type="match status" value="1"/>
</dbReference>
<evidence type="ECO:0000256" key="5">
    <source>
        <dbReference type="ARBA" id="ARBA00023015"/>
    </source>
</evidence>
<dbReference type="PRINTS" id="PR00032">
    <property type="entry name" value="HTHARAC"/>
</dbReference>
<accession>A0ABR8MZG8</accession>
<evidence type="ECO:0000256" key="2">
    <source>
        <dbReference type="ARBA" id="ARBA00022490"/>
    </source>
</evidence>
<evidence type="ECO:0000313" key="11">
    <source>
        <dbReference type="EMBL" id="MBD3919934.1"/>
    </source>
</evidence>
<dbReference type="SMART" id="SM00448">
    <property type="entry name" value="REC"/>
    <property type="match status" value="1"/>
</dbReference>
<dbReference type="SUPFAM" id="SSF52172">
    <property type="entry name" value="CheY-like"/>
    <property type="match status" value="1"/>
</dbReference>
<organism evidence="11 12">
    <name type="scientific">Paenibacillus terricola</name>
    <dbReference type="NCBI Taxonomy" id="2763503"/>
    <lineage>
        <taxon>Bacteria</taxon>
        <taxon>Bacillati</taxon>
        <taxon>Bacillota</taxon>
        <taxon>Bacilli</taxon>
        <taxon>Bacillales</taxon>
        <taxon>Paenibacillaceae</taxon>
        <taxon>Paenibacillus</taxon>
    </lineage>
</organism>
<keyword evidence="3 8" id="KW-0597">Phosphoprotein</keyword>
<evidence type="ECO:0000256" key="4">
    <source>
        <dbReference type="ARBA" id="ARBA00023012"/>
    </source>
</evidence>
<dbReference type="PANTHER" id="PTHR42713">
    <property type="entry name" value="HISTIDINE KINASE-RELATED"/>
    <property type="match status" value="1"/>
</dbReference>
<evidence type="ECO:0000256" key="6">
    <source>
        <dbReference type="ARBA" id="ARBA00023125"/>
    </source>
</evidence>
<dbReference type="InterPro" id="IPR020449">
    <property type="entry name" value="Tscrpt_reg_AraC-type_HTH"/>
</dbReference>